<organism evidence="2 3">
    <name type="scientific">Obba rivulosa</name>
    <dbReference type="NCBI Taxonomy" id="1052685"/>
    <lineage>
        <taxon>Eukaryota</taxon>
        <taxon>Fungi</taxon>
        <taxon>Dikarya</taxon>
        <taxon>Basidiomycota</taxon>
        <taxon>Agaricomycotina</taxon>
        <taxon>Agaricomycetes</taxon>
        <taxon>Polyporales</taxon>
        <taxon>Gelatoporiaceae</taxon>
        <taxon>Obba</taxon>
    </lineage>
</organism>
<protein>
    <submittedName>
        <fullName evidence="2">Uncharacterized protein</fullName>
    </submittedName>
</protein>
<accession>A0A8E2J6V6</accession>
<gene>
    <name evidence="2" type="ORF">OBBRIDRAFT_787841</name>
</gene>
<sequence>MSMSSLMLRDSSYSNVVTARDFDGDDLDYDYDVFLFWPSSQQFALLIDEAQDNDLETHSVSGSEYTGSSLESVSDLSLPSTPTYTVKSDFAFPSYEDEMSSVGYSQLFRAGFSYASKSFVRRVDRILSRLWQNIHPSKN</sequence>
<proteinExistence type="predicted"/>
<evidence type="ECO:0000256" key="1">
    <source>
        <dbReference type="SAM" id="MobiDB-lite"/>
    </source>
</evidence>
<dbReference type="Proteomes" id="UP000250043">
    <property type="component" value="Unassembled WGS sequence"/>
</dbReference>
<feature type="compositionally biased region" description="Polar residues" evidence="1">
    <location>
        <begin position="58"/>
        <end position="78"/>
    </location>
</feature>
<name>A0A8E2J6V6_9APHY</name>
<evidence type="ECO:0000313" key="2">
    <source>
        <dbReference type="EMBL" id="OCH95993.1"/>
    </source>
</evidence>
<dbReference type="EMBL" id="KV722333">
    <property type="protein sequence ID" value="OCH95993.1"/>
    <property type="molecule type" value="Genomic_DNA"/>
</dbReference>
<keyword evidence="3" id="KW-1185">Reference proteome</keyword>
<dbReference type="AlphaFoldDB" id="A0A8E2J6V6"/>
<evidence type="ECO:0000313" key="3">
    <source>
        <dbReference type="Proteomes" id="UP000250043"/>
    </source>
</evidence>
<dbReference type="OrthoDB" id="10526118at2759"/>
<feature type="region of interest" description="Disordered" evidence="1">
    <location>
        <begin position="57"/>
        <end position="78"/>
    </location>
</feature>
<reference evidence="2 3" key="1">
    <citation type="submission" date="2016-07" db="EMBL/GenBank/DDBJ databases">
        <title>Draft genome of the white-rot fungus Obba rivulosa 3A-2.</title>
        <authorList>
            <consortium name="DOE Joint Genome Institute"/>
            <person name="Miettinen O."/>
            <person name="Riley R."/>
            <person name="Acob R."/>
            <person name="Barry K."/>
            <person name="Cullen D."/>
            <person name="De Vries R."/>
            <person name="Hainaut M."/>
            <person name="Hatakka A."/>
            <person name="Henrissat B."/>
            <person name="Hilden K."/>
            <person name="Kuo R."/>
            <person name="Labutti K."/>
            <person name="Lipzen A."/>
            <person name="Makela M.R."/>
            <person name="Sandor L."/>
            <person name="Spatafora J.W."/>
            <person name="Grigoriev I.V."/>
            <person name="Hibbett D.S."/>
        </authorList>
    </citation>
    <scope>NUCLEOTIDE SEQUENCE [LARGE SCALE GENOMIC DNA]</scope>
    <source>
        <strain evidence="2 3">3A-2</strain>
    </source>
</reference>